<comment type="caution">
    <text evidence="2">The sequence shown here is derived from an EMBL/GenBank/DDBJ whole genome shotgun (WGS) entry which is preliminary data.</text>
</comment>
<keyword evidence="3" id="KW-1185">Reference proteome</keyword>
<evidence type="ECO:0000313" key="2">
    <source>
        <dbReference type="EMBL" id="GAB0203784.1"/>
    </source>
</evidence>
<dbReference type="Proteomes" id="UP001623348">
    <property type="component" value="Unassembled WGS sequence"/>
</dbReference>
<dbReference type="EMBL" id="BAAFJT010000040">
    <property type="protein sequence ID" value="GAB0203784.1"/>
    <property type="molecule type" value="Genomic_DNA"/>
</dbReference>
<evidence type="ECO:0000313" key="3">
    <source>
        <dbReference type="Proteomes" id="UP001623348"/>
    </source>
</evidence>
<sequence length="74" mass="8069">MEKAMVKQAVPLQPMEDDGGVDIDLQPMEDPTPEQMNTPKGGIVVSKARLEKNFKIIKSNCKPSTAKSTTKPCP</sequence>
<dbReference type="AlphaFoldDB" id="A0ABC9Y2M4"/>
<accession>A0ABC9Y2M4</accession>
<evidence type="ECO:0000256" key="1">
    <source>
        <dbReference type="SAM" id="MobiDB-lite"/>
    </source>
</evidence>
<proteinExistence type="predicted"/>
<reference evidence="2 3" key="1">
    <citation type="submission" date="2024-06" db="EMBL/GenBank/DDBJ databases">
        <title>The draft genome of Grus japonensis, version 3.</title>
        <authorList>
            <person name="Nabeshima K."/>
            <person name="Suzuki S."/>
            <person name="Onuma M."/>
        </authorList>
    </citation>
    <scope>NUCLEOTIDE SEQUENCE [LARGE SCALE GENOMIC DNA]</scope>
    <source>
        <strain evidence="2 3">451A</strain>
    </source>
</reference>
<name>A0ABC9Y2M4_GRUJA</name>
<gene>
    <name evidence="2" type="ORF">GRJ2_002844000</name>
</gene>
<protein>
    <submittedName>
        <fullName evidence="2">AN1-type zinc finger protein 5-like</fullName>
    </submittedName>
</protein>
<feature type="region of interest" description="Disordered" evidence="1">
    <location>
        <begin position="1"/>
        <end position="40"/>
    </location>
</feature>
<organism evidence="2 3">
    <name type="scientific">Grus japonensis</name>
    <name type="common">Japanese crane</name>
    <name type="synonym">Red-crowned crane</name>
    <dbReference type="NCBI Taxonomy" id="30415"/>
    <lineage>
        <taxon>Eukaryota</taxon>
        <taxon>Metazoa</taxon>
        <taxon>Chordata</taxon>
        <taxon>Craniata</taxon>
        <taxon>Vertebrata</taxon>
        <taxon>Euteleostomi</taxon>
        <taxon>Archelosauria</taxon>
        <taxon>Archosauria</taxon>
        <taxon>Dinosauria</taxon>
        <taxon>Saurischia</taxon>
        <taxon>Theropoda</taxon>
        <taxon>Coelurosauria</taxon>
        <taxon>Aves</taxon>
        <taxon>Neognathae</taxon>
        <taxon>Neoaves</taxon>
        <taxon>Gruiformes</taxon>
        <taxon>Gruidae</taxon>
        <taxon>Grus</taxon>
    </lineage>
</organism>